<dbReference type="AlphaFoldDB" id="A0A1Q3AYK8"/>
<dbReference type="InterPro" id="IPR036047">
    <property type="entry name" value="F-box-like_dom_sf"/>
</dbReference>
<organism evidence="2 3">
    <name type="scientific">Cephalotus follicularis</name>
    <name type="common">Albany pitcher plant</name>
    <dbReference type="NCBI Taxonomy" id="3775"/>
    <lineage>
        <taxon>Eukaryota</taxon>
        <taxon>Viridiplantae</taxon>
        <taxon>Streptophyta</taxon>
        <taxon>Embryophyta</taxon>
        <taxon>Tracheophyta</taxon>
        <taxon>Spermatophyta</taxon>
        <taxon>Magnoliopsida</taxon>
        <taxon>eudicotyledons</taxon>
        <taxon>Gunneridae</taxon>
        <taxon>Pentapetalae</taxon>
        <taxon>rosids</taxon>
        <taxon>fabids</taxon>
        <taxon>Oxalidales</taxon>
        <taxon>Cephalotaceae</taxon>
        <taxon>Cephalotus</taxon>
    </lineage>
</organism>
<dbReference type="SMART" id="SM00256">
    <property type="entry name" value="FBOX"/>
    <property type="match status" value="1"/>
</dbReference>
<dbReference type="STRING" id="3775.A0A1Q3AYK8"/>
<dbReference type="FunCoup" id="A0A1Q3AYK8">
    <property type="interactions" value="74"/>
</dbReference>
<dbReference type="PANTHER" id="PTHR31900:SF27">
    <property type="entry name" value="FBD DOMAIN-CONTAINING PROTEIN"/>
    <property type="match status" value="1"/>
</dbReference>
<proteinExistence type="predicted"/>
<accession>A0A1Q3AYK8</accession>
<dbReference type="InterPro" id="IPR013101">
    <property type="entry name" value="LRR_PRU1-like"/>
</dbReference>
<dbReference type="Proteomes" id="UP000187406">
    <property type="component" value="Unassembled WGS sequence"/>
</dbReference>
<dbReference type="InParanoid" id="A0A1Q3AYK8"/>
<dbReference type="Gene3D" id="3.80.10.10">
    <property type="entry name" value="Ribonuclease Inhibitor"/>
    <property type="match status" value="1"/>
</dbReference>
<gene>
    <name evidence="2" type="ORF">CFOL_v3_04181</name>
</gene>
<dbReference type="PANTHER" id="PTHR31900">
    <property type="entry name" value="F-BOX/RNI SUPERFAMILY PROTEIN-RELATED"/>
    <property type="match status" value="1"/>
</dbReference>
<feature type="domain" description="F-box" evidence="1">
    <location>
        <begin position="3"/>
        <end position="51"/>
    </location>
</feature>
<keyword evidence="3" id="KW-1185">Reference proteome</keyword>
<dbReference type="PROSITE" id="PS50181">
    <property type="entry name" value="FBOX"/>
    <property type="match status" value="1"/>
</dbReference>
<evidence type="ECO:0000259" key="1">
    <source>
        <dbReference type="PROSITE" id="PS50181"/>
    </source>
</evidence>
<dbReference type="Pfam" id="PF07723">
    <property type="entry name" value="LRR_2"/>
    <property type="match status" value="1"/>
</dbReference>
<dbReference type="SUPFAM" id="SSF81383">
    <property type="entry name" value="F-box domain"/>
    <property type="match status" value="1"/>
</dbReference>
<dbReference type="InterPro" id="IPR001810">
    <property type="entry name" value="F-box_dom"/>
</dbReference>
<dbReference type="InterPro" id="IPR050232">
    <property type="entry name" value="FBL13/AtMIF1-like"/>
</dbReference>
<evidence type="ECO:0000313" key="3">
    <source>
        <dbReference type="Proteomes" id="UP000187406"/>
    </source>
</evidence>
<dbReference type="SUPFAM" id="SSF52047">
    <property type="entry name" value="RNI-like"/>
    <property type="match status" value="1"/>
</dbReference>
<protein>
    <submittedName>
        <fullName evidence="2">LRR_2 domain-containing protein</fullName>
    </submittedName>
</protein>
<comment type="caution">
    <text evidence="2">The sequence shown here is derived from an EMBL/GenBank/DDBJ whole genome shotgun (WGS) entry which is preliminary data.</text>
</comment>
<name>A0A1Q3AYK8_CEPFO</name>
<dbReference type="CDD" id="cd22160">
    <property type="entry name" value="F-box_AtFBL13-like"/>
    <property type="match status" value="1"/>
</dbReference>
<sequence>MKVDRISKLPDGMLSQILSFLPTEEAVDTSLLSKRWKYLFASLTNLHFDYPSSSLLVGSQKEKGESENISSFLLFVDKVLLFHNPSSIRSFYVHCREPIDGCRVNAWVRAALCLNVQELDFCVSLQKFTMPPTDLFTSSTLVVLKLELIFEINVSPSLKVLHLKDIKFADNDSFGRLISSCPVLEDFVIGPCYMGVGFEI</sequence>
<dbReference type="InterPro" id="IPR032675">
    <property type="entry name" value="LRR_dom_sf"/>
</dbReference>
<evidence type="ECO:0000313" key="2">
    <source>
        <dbReference type="EMBL" id="GAV60652.1"/>
    </source>
</evidence>
<dbReference type="InterPro" id="IPR053781">
    <property type="entry name" value="F-box_AtFBL13-like"/>
</dbReference>
<dbReference type="OrthoDB" id="612216at2759"/>
<dbReference type="Pfam" id="PF00646">
    <property type="entry name" value="F-box"/>
    <property type="match status" value="1"/>
</dbReference>
<dbReference type="EMBL" id="BDDD01000163">
    <property type="protein sequence ID" value="GAV60652.1"/>
    <property type="molecule type" value="Genomic_DNA"/>
</dbReference>
<reference evidence="3" key="1">
    <citation type="submission" date="2016-04" db="EMBL/GenBank/DDBJ databases">
        <title>Cephalotus genome sequencing.</title>
        <authorList>
            <person name="Fukushima K."/>
            <person name="Hasebe M."/>
            <person name="Fang X."/>
        </authorList>
    </citation>
    <scope>NUCLEOTIDE SEQUENCE [LARGE SCALE GENOMIC DNA]</scope>
    <source>
        <strain evidence="3">cv. St1</strain>
    </source>
</reference>